<organism evidence="1 2">
    <name type="scientific">Vibrio phage VpV262</name>
    <dbReference type="NCBI Taxonomy" id="2907796"/>
    <lineage>
        <taxon>Viruses</taxon>
        <taxon>Duplodnaviria</taxon>
        <taxon>Heunggongvirae</taxon>
        <taxon>Uroviricota</taxon>
        <taxon>Caudoviricetes</taxon>
        <taxon>Zobellviridae</taxon>
        <taxon>Vipivirus</taxon>
        <taxon>Vipivirus canadense</taxon>
    </lineage>
</organism>
<dbReference type="RefSeq" id="NP_640303.1">
    <property type="nucleotide sequence ID" value="NC_003907.2"/>
</dbReference>
<dbReference type="EMBL" id="AY095314">
    <property type="protein sequence ID" value="AAM28390.1"/>
    <property type="molecule type" value="Genomic_DNA"/>
</dbReference>
<sequence length="110" mass="12460">MNDNIIRFYDGVAPSGEIRYAARLRDTVVCAEYPDEPISLRGVAQLLTKQLVKAHILESINSEPSQELYQAVLHVADSVTVPSKIKWNHMRGKQESISEFADAVKRRNHK</sequence>
<accession>Q8LT62</accession>
<evidence type="ECO:0000313" key="1">
    <source>
        <dbReference type="EMBL" id="AAM28390.1"/>
    </source>
</evidence>
<name>Q8LT62_9CAUD</name>
<keyword evidence="2" id="KW-1185">Reference proteome</keyword>
<reference evidence="1 2" key="1">
    <citation type="journal article" date="2003" name="Virology">
        <title>The complete sequence of marine bacteriophage VpV262 infecting vibrio parahaemolyticus indicates that an ancestral component of a T7 viral supergroup is widespread in the marine environment.</title>
        <authorList>
            <person name="Hardies S.C."/>
            <person name="Comeau A.M."/>
            <person name="Serwer P."/>
            <person name="Suttle C.A."/>
        </authorList>
    </citation>
    <scope>NUCLEOTIDE SEQUENCE</scope>
</reference>
<protein>
    <submittedName>
        <fullName evidence="1">Uncharacterized protein</fullName>
    </submittedName>
</protein>
<dbReference type="KEGG" id="vg:956068"/>
<proteinExistence type="predicted"/>
<evidence type="ECO:0000313" key="2">
    <source>
        <dbReference type="Proteomes" id="UP000001794"/>
    </source>
</evidence>
<dbReference type="Proteomes" id="UP000001794">
    <property type="component" value="Segment"/>
</dbReference>
<dbReference type="GeneID" id="956068"/>